<accession>A0A8H6YLX8</accession>
<comment type="caution">
    <text evidence="1">The sequence shown here is derived from an EMBL/GenBank/DDBJ whole genome shotgun (WGS) entry which is preliminary data.</text>
</comment>
<reference evidence="1" key="1">
    <citation type="submission" date="2020-05" db="EMBL/GenBank/DDBJ databases">
        <title>Mycena genomes resolve the evolution of fungal bioluminescence.</title>
        <authorList>
            <person name="Tsai I.J."/>
        </authorList>
    </citation>
    <scope>NUCLEOTIDE SEQUENCE</scope>
    <source>
        <strain evidence="1">160909Yilan</strain>
    </source>
</reference>
<keyword evidence="2" id="KW-1185">Reference proteome</keyword>
<dbReference type="Proteomes" id="UP000623467">
    <property type="component" value="Unassembled WGS sequence"/>
</dbReference>
<gene>
    <name evidence="1" type="ORF">MSAN_01177000</name>
</gene>
<name>A0A8H6YLX8_9AGAR</name>
<dbReference type="AlphaFoldDB" id="A0A8H6YLX8"/>
<dbReference type="EMBL" id="JACAZH010000008">
    <property type="protein sequence ID" value="KAF7361439.1"/>
    <property type="molecule type" value="Genomic_DNA"/>
</dbReference>
<dbReference type="OrthoDB" id="3063746at2759"/>
<evidence type="ECO:0000313" key="2">
    <source>
        <dbReference type="Proteomes" id="UP000623467"/>
    </source>
</evidence>
<organism evidence="1 2">
    <name type="scientific">Mycena sanguinolenta</name>
    <dbReference type="NCBI Taxonomy" id="230812"/>
    <lineage>
        <taxon>Eukaryota</taxon>
        <taxon>Fungi</taxon>
        <taxon>Dikarya</taxon>
        <taxon>Basidiomycota</taxon>
        <taxon>Agaricomycotina</taxon>
        <taxon>Agaricomycetes</taxon>
        <taxon>Agaricomycetidae</taxon>
        <taxon>Agaricales</taxon>
        <taxon>Marasmiineae</taxon>
        <taxon>Mycenaceae</taxon>
        <taxon>Mycena</taxon>
    </lineage>
</organism>
<evidence type="ECO:0000313" key="1">
    <source>
        <dbReference type="EMBL" id="KAF7361439.1"/>
    </source>
</evidence>
<sequence length="95" mass="10405">MLMCQEFERVAIACAMVLGIKELHGQLYKDSLTFGTKCIRGSQLKEEVDAKRSSGIPSSASKYKTGRFPSTGDALLHTADIPVYDGRKLALVAKR</sequence>
<protein>
    <submittedName>
        <fullName evidence="1">Uncharacterized protein</fullName>
    </submittedName>
</protein>
<proteinExistence type="predicted"/>